<evidence type="ECO:0000313" key="2">
    <source>
        <dbReference type="EMBL" id="KAL1532676.1"/>
    </source>
</evidence>
<reference evidence="2 3" key="1">
    <citation type="submission" date="2024-06" db="EMBL/GenBank/DDBJ databases">
        <title>A chromosome level genome sequence of Diviner's sage (Salvia divinorum).</title>
        <authorList>
            <person name="Ford S.A."/>
            <person name="Ro D.-K."/>
            <person name="Ness R.W."/>
            <person name="Phillips M.A."/>
        </authorList>
    </citation>
    <scope>NUCLEOTIDE SEQUENCE [LARGE SCALE GENOMIC DNA]</scope>
    <source>
        <strain evidence="2">SAF-2024a</strain>
        <tissue evidence="2">Leaf</tissue>
    </source>
</reference>
<keyword evidence="2" id="KW-0347">Helicase</keyword>
<dbReference type="GO" id="GO:0003678">
    <property type="term" value="F:DNA helicase activity"/>
    <property type="evidence" value="ECO:0007669"/>
    <property type="project" value="UniProtKB-EC"/>
</dbReference>
<protein>
    <submittedName>
        <fullName evidence="2">DNA helicase</fullName>
        <ecNumber evidence="2">3.6.4.12</ecNumber>
    </submittedName>
</protein>
<dbReference type="EMBL" id="JBEAFC010000014">
    <property type="protein sequence ID" value="KAL1532676.1"/>
    <property type="molecule type" value="Genomic_DNA"/>
</dbReference>
<sequence length="80" mass="9016">MDSTSLKPIKGECMDIDLKIRTQNCRLSSGKPIQSIAFLAFLYEENISSYLVIAPLSTLRNWEHELSTWNLLFGQADGPV</sequence>
<keyword evidence="2" id="KW-0547">Nucleotide-binding</keyword>
<evidence type="ECO:0000313" key="3">
    <source>
        <dbReference type="Proteomes" id="UP001567538"/>
    </source>
</evidence>
<dbReference type="Pfam" id="PF00176">
    <property type="entry name" value="SNF2-rel_dom"/>
    <property type="match status" value="1"/>
</dbReference>
<accession>A0ABD1FPJ9</accession>
<dbReference type="InterPro" id="IPR000330">
    <property type="entry name" value="SNF2_N"/>
</dbReference>
<keyword evidence="3" id="KW-1185">Reference proteome</keyword>
<dbReference type="Gene3D" id="3.40.50.10810">
    <property type="entry name" value="Tandem AAA-ATPase domain"/>
    <property type="match status" value="1"/>
</dbReference>
<dbReference type="AlphaFoldDB" id="A0ABD1FPJ9"/>
<keyword evidence="2" id="KW-0067">ATP-binding</keyword>
<gene>
    <name evidence="2" type="ORF">AAHA92_32655</name>
</gene>
<evidence type="ECO:0000259" key="1">
    <source>
        <dbReference type="Pfam" id="PF00176"/>
    </source>
</evidence>
<comment type="caution">
    <text evidence="2">The sequence shown here is derived from an EMBL/GenBank/DDBJ whole genome shotgun (WGS) entry which is preliminary data.</text>
</comment>
<feature type="domain" description="SNF2 N-terminal" evidence="1">
    <location>
        <begin position="30"/>
        <end position="69"/>
    </location>
</feature>
<dbReference type="Proteomes" id="UP001567538">
    <property type="component" value="Unassembled WGS sequence"/>
</dbReference>
<proteinExistence type="predicted"/>
<dbReference type="EC" id="3.6.4.12" evidence="2"/>
<keyword evidence="2" id="KW-0378">Hydrolase</keyword>
<name>A0ABD1FPJ9_SALDI</name>
<dbReference type="GO" id="GO:0016787">
    <property type="term" value="F:hydrolase activity"/>
    <property type="evidence" value="ECO:0007669"/>
    <property type="project" value="UniProtKB-KW"/>
</dbReference>
<organism evidence="2 3">
    <name type="scientific">Salvia divinorum</name>
    <name type="common">Maria pastora</name>
    <name type="synonym">Diviner's sage</name>
    <dbReference type="NCBI Taxonomy" id="28513"/>
    <lineage>
        <taxon>Eukaryota</taxon>
        <taxon>Viridiplantae</taxon>
        <taxon>Streptophyta</taxon>
        <taxon>Embryophyta</taxon>
        <taxon>Tracheophyta</taxon>
        <taxon>Spermatophyta</taxon>
        <taxon>Magnoliopsida</taxon>
        <taxon>eudicotyledons</taxon>
        <taxon>Gunneridae</taxon>
        <taxon>Pentapetalae</taxon>
        <taxon>asterids</taxon>
        <taxon>lamiids</taxon>
        <taxon>Lamiales</taxon>
        <taxon>Lamiaceae</taxon>
        <taxon>Nepetoideae</taxon>
        <taxon>Mentheae</taxon>
        <taxon>Salviinae</taxon>
        <taxon>Salvia</taxon>
        <taxon>Salvia subgen. Calosphace</taxon>
    </lineage>
</organism>
<dbReference type="InterPro" id="IPR038718">
    <property type="entry name" value="SNF2-like_sf"/>
</dbReference>